<comment type="caution">
    <text evidence="2">The sequence shown here is derived from an EMBL/GenBank/DDBJ whole genome shotgun (WGS) entry which is preliminary data.</text>
</comment>
<proteinExistence type="predicted"/>
<organism evidence="2 3">
    <name type="scientific">Sphaerisporangium album</name>
    <dbReference type="NCBI Taxonomy" id="509200"/>
    <lineage>
        <taxon>Bacteria</taxon>
        <taxon>Bacillati</taxon>
        <taxon>Actinomycetota</taxon>
        <taxon>Actinomycetes</taxon>
        <taxon>Streptosporangiales</taxon>
        <taxon>Streptosporangiaceae</taxon>
        <taxon>Sphaerisporangium</taxon>
    </lineage>
</organism>
<keyword evidence="3" id="KW-1185">Reference proteome</keyword>
<evidence type="ECO:0000259" key="1">
    <source>
        <dbReference type="Pfam" id="PF14028"/>
    </source>
</evidence>
<dbReference type="Proteomes" id="UP000253094">
    <property type="component" value="Unassembled WGS sequence"/>
</dbReference>
<dbReference type="EMBL" id="QOIL01000007">
    <property type="protein sequence ID" value="RCG30547.1"/>
    <property type="molecule type" value="Genomic_DNA"/>
</dbReference>
<gene>
    <name evidence="2" type="ORF">DQ384_14670</name>
</gene>
<reference evidence="2 3" key="1">
    <citation type="submission" date="2018-06" db="EMBL/GenBank/DDBJ databases">
        <title>Sphaerisporangium craniellae sp. nov., isolated from a marine sponge in the South China Sea.</title>
        <authorList>
            <person name="Li L."/>
        </authorList>
    </citation>
    <scope>NUCLEOTIDE SEQUENCE [LARGE SCALE GENOMIC DNA]</scope>
    <source>
        <strain evidence="2 3">CCTCC AA 208026</strain>
    </source>
</reference>
<dbReference type="AlphaFoldDB" id="A0A367FLF1"/>
<dbReference type="RefSeq" id="WP_114029343.1">
    <property type="nucleotide sequence ID" value="NZ_QOIL01000007.1"/>
</dbReference>
<name>A0A367FLF1_9ACTN</name>
<dbReference type="Pfam" id="PF14028">
    <property type="entry name" value="Lant_dehydr_C"/>
    <property type="match status" value="1"/>
</dbReference>
<accession>A0A367FLF1</accession>
<feature type="domain" description="Thiopeptide-type bacteriocin biosynthesis" evidence="1">
    <location>
        <begin position="23"/>
        <end position="289"/>
    </location>
</feature>
<protein>
    <recommendedName>
        <fullName evidence="1">Thiopeptide-type bacteriocin biosynthesis domain-containing protein</fullName>
    </recommendedName>
</protein>
<dbReference type="NCBIfam" id="TIGR03891">
    <property type="entry name" value="thiopep_ocin"/>
    <property type="match status" value="1"/>
</dbReference>
<evidence type="ECO:0000313" key="3">
    <source>
        <dbReference type="Proteomes" id="UP000253094"/>
    </source>
</evidence>
<sequence>MTAIQTTYARTAPAGFAGPGTDWWYVRAYPGHADLMDDATRVLLPWLRAQAAGAGAPAWYFTRYFDMTGHHLRLRLACAPEVADRLHERVPEILGMLHELRGGPAERLVPGSVPTGLPSVRRVRPCLYAPELAKYGGPRGAALAEELFTAACEWYVDNDLAGLAPLYDRAAVAVAFMGALVPAALGVGQVPAFWAAHRRQWGLQLRMSVPRPDDLRALLSRASAGIRAAGDARARLRRDVGERVDAVAAALDRAGREGNPVERPVLLLHYLHMEMNRWGFVPAEECLLGILVANQFPPK</sequence>
<dbReference type="OrthoDB" id="1273722at2"/>
<dbReference type="InterPro" id="IPR023809">
    <property type="entry name" value="Thiopep_bacteriocin_synth_dom"/>
</dbReference>
<evidence type="ECO:0000313" key="2">
    <source>
        <dbReference type="EMBL" id="RCG30547.1"/>
    </source>
</evidence>